<dbReference type="EMBL" id="JAUCGR010000001">
    <property type="protein sequence ID" value="MDM7830620.1"/>
    <property type="molecule type" value="Genomic_DNA"/>
</dbReference>
<comment type="caution">
    <text evidence="2">The sequence shown here is derived from an EMBL/GenBank/DDBJ whole genome shotgun (WGS) entry which is preliminary data.</text>
</comment>
<reference evidence="2 3" key="1">
    <citation type="submission" date="2023-06" db="EMBL/GenBank/DDBJ databases">
        <title>Cellulomonas sp. MW9 Whole genome sequence.</title>
        <authorList>
            <person name="Park S."/>
        </authorList>
    </citation>
    <scope>NUCLEOTIDE SEQUENCE [LARGE SCALE GENOMIC DNA]</scope>
    <source>
        <strain evidence="2 3">MW9</strain>
    </source>
</reference>
<dbReference type="Proteomes" id="UP001321453">
    <property type="component" value="Unassembled WGS sequence"/>
</dbReference>
<dbReference type="Pfam" id="PF03995">
    <property type="entry name" value="Inhibitor_I36"/>
    <property type="match status" value="1"/>
</dbReference>
<feature type="signal peptide" evidence="1">
    <location>
        <begin position="1"/>
        <end position="27"/>
    </location>
</feature>
<evidence type="ECO:0000256" key="1">
    <source>
        <dbReference type="SAM" id="SignalP"/>
    </source>
</evidence>
<protein>
    <submittedName>
        <fullName evidence="2">Peptidase inhibitor family I36 protein</fullName>
    </submittedName>
</protein>
<dbReference type="RefSeq" id="WP_289445754.1">
    <property type="nucleotide sequence ID" value="NZ_JAUCGR010000001.1"/>
</dbReference>
<keyword evidence="3" id="KW-1185">Reference proteome</keyword>
<gene>
    <name evidence="2" type="ORF">QRT05_04690</name>
</gene>
<organism evidence="2 3">
    <name type="scientific">Cellulomonas edaphi</name>
    <dbReference type="NCBI Taxonomy" id="3053468"/>
    <lineage>
        <taxon>Bacteria</taxon>
        <taxon>Bacillati</taxon>
        <taxon>Actinomycetota</taxon>
        <taxon>Actinomycetes</taxon>
        <taxon>Micrococcales</taxon>
        <taxon>Cellulomonadaceae</taxon>
        <taxon>Cellulomonas</taxon>
    </lineage>
</organism>
<evidence type="ECO:0000313" key="3">
    <source>
        <dbReference type="Proteomes" id="UP001321453"/>
    </source>
</evidence>
<name>A0ABT7S4R8_9CELL</name>
<evidence type="ECO:0000313" key="2">
    <source>
        <dbReference type="EMBL" id="MDM7830620.1"/>
    </source>
</evidence>
<feature type="chain" id="PRO_5045998274" evidence="1">
    <location>
        <begin position="28"/>
        <end position="126"/>
    </location>
</feature>
<proteinExistence type="predicted"/>
<keyword evidence="1" id="KW-0732">Signal</keyword>
<sequence>MIHLAASGMLVGALVVTAAATSTAAHADEDDDSVALVFSASACPDGRLCLWTVAPYAGVMVSTFSTAVYDTGLSTARSVSNRASTAARVYSGLDGTGTSRCYPPGTRVSATSVAARSFRILGTTEC</sequence>
<accession>A0ABT7S4R8</accession>